<comment type="cofactor">
    <cofactor evidence="1">
        <name>[4Fe-4S] cluster</name>
        <dbReference type="ChEBI" id="CHEBI:49883"/>
    </cofactor>
</comment>
<evidence type="ECO:0000256" key="5">
    <source>
        <dbReference type="ARBA" id="ARBA00022485"/>
    </source>
</evidence>
<keyword evidence="15" id="KW-1185">Reference proteome</keyword>
<dbReference type="InterPro" id="IPR036008">
    <property type="entry name" value="Aconitase_4Fe-4S_dom"/>
</dbReference>
<dbReference type="GO" id="GO:0046872">
    <property type="term" value="F:metal ion binding"/>
    <property type="evidence" value="ECO:0007669"/>
    <property type="project" value="UniProtKB-KW"/>
</dbReference>
<dbReference type="RefSeq" id="WP_091824553.1">
    <property type="nucleotide sequence ID" value="NZ_FNRJ01000003.1"/>
</dbReference>
<dbReference type="Gene3D" id="3.20.19.10">
    <property type="entry name" value="Aconitase, domain 4"/>
    <property type="match status" value="1"/>
</dbReference>
<dbReference type="NCBIfam" id="NF009520">
    <property type="entry name" value="PRK12881.1"/>
    <property type="match status" value="1"/>
</dbReference>
<evidence type="ECO:0000256" key="11">
    <source>
        <dbReference type="RuleBase" id="RU361275"/>
    </source>
</evidence>
<comment type="function">
    <text evidence="11">Catalyzes the isomerization of citrate to isocitrate via cis-aconitate.</text>
</comment>
<evidence type="ECO:0000259" key="13">
    <source>
        <dbReference type="Pfam" id="PF00694"/>
    </source>
</evidence>
<evidence type="ECO:0000256" key="4">
    <source>
        <dbReference type="ARBA" id="ARBA00012926"/>
    </source>
</evidence>
<dbReference type="Pfam" id="PF00694">
    <property type="entry name" value="Aconitase_C"/>
    <property type="match status" value="1"/>
</dbReference>
<keyword evidence="6" id="KW-0479">Metal-binding</keyword>
<dbReference type="GO" id="GO:0019679">
    <property type="term" value="P:propionate metabolic process, methylcitrate cycle"/>
    <property type="evidence" value="ECO:0007669"/>
    <property type="project" value="InterPro"/>
</dbReference>
<dbReference type="STRING" id="1122198.SAMN02745729_103176"/>
<evidence type="ECO:0000256" key="6">
    <source>
        <dbReference type="ARBA" id="ARBA00022723"/>
    </source>
</evidence>
<keyword evidence="8 11" id="KW-0411">Iron-sulfur</keyword>
<dbReference type="Gene3D" id="6.10.190.10">
    <property type="match status" value="1"/>
</dbReference>
<keyword evidence="7 11" id="KW-0408">Iron</keyword>
<keyword evidence="5 11" id="KW-0004">4Fe-4S</keyword>
<gene>
    <name evidence="14" type="ORF">SAMN02745729_103176</name>
</gene>
<dbReference type="FunFam" id="3.20.19.10:FF:000006">
    <property type="entry name" value="Aconitate hydratase 1"/>
    <property type="match status" value="1"/>
</dbReference>
<sequence length="870" mass="95043">MNTQYRKSLAGTGLDYFDTRAAVDAIAPGAYATLPYTSRVLAEQLVRRCEPEALTDSLKQLIERKRDLDFPWYPARVVCHDILGQTALVDLAGLRDAIAEKGGDPAKVNPVVPTQLIVDHSLAVEAAGFDPDAFEKNRAIEDRRNEDRFHFIEWTKTAFKNVDVIPAGNGIMHQINLEKMSPVIQARDGVAFPDTCVGTDSHTPHVDALGVIAIGVGGLEAETVMLGHPSMMRLPDIVGVELTGKRKPGITATDIVLAITEFLRKERVVGAYLEFFGEGADSLTIGDRATISNMTPEYGATAAMFYIDGQTIDYLKLTGREPEQVALVEQYAKETGLWADDLKTAQYERVLSFDLSTVERNLAGPSNPHRRLPTAALHERGIADEDKLAAARAEEAEGKLPDGAVIIAAITSCTNTSNPRNVVAAGLLAKKANELGLIRKPWVKSSFAPGSKVARLYLEEAGLLSELEKLGFGIVAYACTTCNGMSGALDPKIQQEIIDRDLYATAVLSGNRNFDGRIHPYAKQAFLASPPLVVAYAIAGTVRFDIEKDALGTDKDGNPITLKDLWPSDEEIDAIVAKAVKPEQFKQVYIPMFDLGKVEEAESPLYDWREMSTYIRRPPYWEGALAGERTLTGMRPLAVLPDNITTDHLSPSNAIMMDSAAGEYLHKMGVPEEDFNSYATHRGDHLTAQRATFANPKLINEMAIVDGEVKQGSLARVEPEGKVMRMWEVIEAYMQRKQNLIIVAGADYGQGSSRDWAAKGVRLAGVEAIVAEGFERIHRTNLVGMGVLPLQFREGETRHTYGIDGTETYDVKGEIAPGATLTLVINRRNGESVEVPVICRLDTAAEVETYKAGGVLQRFAKEFLEAEGAA</sequence>
<dbReference type="InterPro" id="IPR001030">
    <property type="entry name" value="Acoase/IPM_deHydtase_lsu_aba"/>
</dbReference>
<dbReference type="InterPro" id="IPR006249">
    <property type="entry name" value="Aconitase/IRP2"/>
</dbReference>
<proteinExistence type="inferred from homology"/>
<dbReference type="FunFam" id="3.30.499.10:FF:000015">
    <property type="entry name" value="Aconitate hydratase 1"/>
    <property type="match status" value="1"/>
</dbReference>
<dbReference type="FunFam" id="3.30.499.10:FF:000014">
    <property type="entry name" value="Aconitate hydratase 1"/>
    <property type="match status" value="1"/>
</dbReference>
<dbReference type="InterPro" id="IPR015931">
    <property type="entry name" value="Acnase/IPM_dHydase_lsu_aba_1/3"/>
</dbReference>
<evidence type="ECO:0000256" key="7">
    <source>
        <dbReference type="ARBA" id="ARBA00023004"/>
    </source>
</evidence>
<dbReference type="GO" id="GO:0003994">
    <property type="term" value="F:aconitate hydratase activity"/>
    <property type="evidence" value="ECO:0007669"/>
    <property type="project" value="UniProtKB-EC"/>
</dbReference>
<evidence type="ECO:0000256" key="1">
    <source>
        <dbReference type="ARBA" id="ARBA00001966"/>
    </source>
</evidence>
<dbReference type="InterPro" id="IPR000573">
    <property type="entry name" value="AconitaseA/IPMdHydase_ssu_swvl"/>
</dbReference>
<dbReference type="SUPFAM" id="SSF52016">
    <property type="entry name" value="LeuD/IlvD-like"/>
    <property type="match status" value="1"/>
</dbReference>
<dbReference type="NCBIfam" id="TIGR01341">
    <property type="entry name" value="aconitase_1"/>
    <property type="match status" value="1"/>
</dbReference>
<dbReference type="OrthoDB" id="9764318at2"/>
<dbReference type="InterPro" id="IPR012708">
    <property type="entry name" value="2Me_IsoCit_deHydtase_FeS-dep"/>
</dbReference>
<dbReference type="InterPro" id="IPR015928">
    <property type="entry name" value="Aconitase/3IPM_dehydase_swvl"/>
</dbReference>
<dbReference type="NCBIfam" id="NF006757">
    <property type="entry name" value="PRK09277.1"/>
    <property type="match status" value="1"/>
</dbReference>
<reference evidence="15" key="1">
    <citation type="submission" date="2016-10" db="EMBL/GenBank/DDBJ databases">
        <authorList>
            <person name="Varghese N."/>
            <person name="Submissions S."/>
        </authorList>
    </citation>
    <scope>NUCLEOTIDE SEQUENCE [LARGE SCALE GENOMIC DNA]</scope>
    <source>
        <strain evidence="15">DSM 11526</strain>
    </source>
</reference>
<evidence type="ECO:0000256" key="2">
    <source>
        <dbReference type="ARBA" id="ARBA00005026"/>
    </source>
</evidence>
<organism evidence="14 15">
    <name type="scientific">Marinobacterium iners DSM 11526</name>
    <dbReference type="NCBI Taxonomy" id="1122198"/>
    <lineage>
        <taxon>Bacteria</taxon>
        <taxon>Pseudomonadati</taxon>
        <taxon>Pseudomonadota</taxon>
        <taxon>Gammaproteobacteria</taxon>
        <taxon>Oceanospirillales</taxon>
        <taxon>Oceanospirillaceae</taxon>
        <taxon>Marinobacterium</taxon>
    </lineage>
</organism>
<feature type="domain" description="Aconitase A/isopropylmalate dehydratase small subunit swivel" evidence="13">
    <location>
        <begin position="663"/>
        <end position="794"/>
    </location>
</feature>
<dbReference type="Proteomes" id="UP000242469">
    <property type="component" value="Unassembled WGS sequence"/>
</dbReference>
<comment type="pathway">
    <text evidence="2">Organic acid metabolism; propanoate degradation.</text>
</comment>
<dbReference type="EMBL" id="FNRJ01000003">
    <property type="protein sequence ID" value="SEA43210.1"/>
    <property type="molecule type" value="Genomic_DNA"/>
</dbReference>
<dbReference type="Pfam" id="PF00330">
    <property type="entry name" value="Aconitase"/>
    <property type="match status" value="1"/>
</dbReference>
<dbReference type="PRINTS" id="PR00415">
    <property type="entry name" value="ACONITASE"/>
</dbReference>
<name>A0A1H4B4Y1_9GAMM</name>
<comment type="catalytic activity">
    <reaction evidence="10 11">
        <text>citrate = D-threo-isocitrate</text>
        <dbReference type="Rhea" id="RHEA:10336"/>
        <dbReference type="ChEBI" id="CHEBI:15562"/>
        <dbReference type="ChEBI" id="CHEBI:16947"/>
        <dbReference type="EC" id="4.2.1.3"/>
    </reaction>
</comment>
<dbReference type="PANTHER" id="PTHR11670">
    <property type="entry name" value="ACONITASE/IRON-RESPONSIVE ELEMENT FAMILY MEMBER"/>
    <property type="match status" value="1"/>
</dbReference>
<evidence type="ECO:0000256" key="9">
    <source>
        <dbReference type="ARBA" id="ARBA00023239"/>
    </source>
</evidence>
<dbReference type="NCBIfam" id="TIGR02333">
    <property type="entry name" value="2met_isocit_dHY"/>
    <property type="match status" value="1"/>
</dbReference>
<accession>A0A1H4B4Y1</accession>
<evidence type="ECO:0000259" key="12">
    <source>
        <dbReference type="Pfam" id="PF00330"/>
    </source>
</evidence>
<evidence type="ECO:0000256" key="3">
    <source>
        <dbReference type="ARBA" id="ARBA00007185"/>
    </source>
</evidence>
<dbReference type="Gene3D" id="3.30.499.10">
    <property type="entry name" value="Aconitase, domain 3"/>
    <property type="match status" value="2"/>
</dbReference>
<evidence type="ECO:0000256" key="10">
    <source>
        <dbReference type="ARBA" id="ARBA00023501"/>
    </source>
</evidence>
<dbReference type="EC" id="4.2.1.3" evidence="4 11"/>
<keyword evidence="9 11" id="KW-0456">Lyase</keyword>
<evidence type="ECO:0000313" key="14">
    <source>
        <dbReference type="EMBL" id="SEA43210.1"/>
    </source>
</evidence>
<dbReference type="SUPFAM" id="SSF53732">
    <property type="entry name" value="Aconitase iron-sulfur domain"/>
    <property type="match status" value="1"/>
</dbReference>
<comment type="similarity">
    <text evidence="3 11">Belongs to the aconitase/IPM isomerase family.</text>
</comment>
<feature type="domain" description="Aconitase/3-isopropylmalate dehydratase large subunit alpha/beta/alpha" evidence="12">
    <location>
        <begin position="65"/>
        <end position="540"/>
    </location>
</feature>
<protein>
    <recommendedName>
        <fullName evidence="4 11">Aconitate hydratase</fullName>
        <shortName evidence="11">Aconitase</shortName>
        <ecNumber evidence="4 11">4.2.1.3</ecNumber>
    </recommendedName>
</protein>
<dbReference type="GO" id="GO:0051539">
    <property type="term" value="F:4 iron, 4 sulfur cluster binding"/>
    <property type="evidence" value="ECO:0007669"/>
    <property type="project" value="UniProtKB-KW"/>
</dbReference>
<dbReference type="AlphaFoldDB" id="A0A1H4B4Y1"/>
<evidence type="ECO:0000256" key="8">
    <source>
        <dbReference type="ARBA" id="ARBA00023014"/>
    </source>
</evidence>
<evidence type="ECO:0000313" key="15">
    <source>
        <dbReference type="Proteomes" id="UP000242469"/>
    </source>
</evidence>